<keyword evidence="1" id="KW-1133">Transmembrane helix</keyword>
<gene>
    <name evidence="3" type="ORF">COX60_01620</name>
</gene>
<reference evidence="4" key="1">
    <citation type="submission" date="2017-09" db="EMBL/GenBank/DDBJ databases">
        <title>Depth-based differentiation of microbial function through sediment-hosted aquifers and enrichment of novel symbionts in the deep terrestrial subsurface.</title>
        <authorList>
            <person name="Probst A.J."/>
            <person name="Ladd B."/>
            <person name="Jarett J.K."/>
            <person name="Geller-Mcgrath D.E."/>
            <person name="Sieber C.M.K."/>
            <person name="Emerson J.B."/>
            <person name="Anantharaman K."/>
            <person name="Thomas B.C."/>
            <person name="Malmstrom R."/>
            <person name="Stieglmeier M."/>
            <person name="Klingl A."/>
            <person name="Woyke T."/>
            <person name="Ryan C.M."/>
            <person name="Banfield J.F."/>
        </authorList>
    </citation>
    <scope>NUCLEOTIDE SEQUENCE [LARGE SCALE GENOMIC DNA]</scope>
</reference>
<proteinExistence type="predicted"/>
<comment type="caution">
    <text evidence="3">The sequence shown here is derived from an EMBL/GenBank/DDBJ whole genome shotgun (WGS) entry which is preliminary data.</text>
</comment>
<keyword evidence="1" id="KW-0472">Membrane</keyword>
<organism evidence="3 4">
    <name type="scientific">Candidatus Berkelbacteria bacterium CG_4_10_14_0_2_um_filter_35_9_33_12</name>
    <dbReference type="NCBI Taxonomy" id="1974499"/>
    <lineage>
        <taxon>Bacteria</taxon>
        <taxon>Candidatus Berkelbacteria</taxon>
    </lineage>
</organism>
<keyword evidence="1" id="KW-0812">Transmembrane</keyword>
<dbReference type="Pfam" id="PF03703">
    <property type="entry name" value="bPH_2"/>
    <property type="match status" value="1"/>
</dbReference>
<evidence type="ECO:0000256" key="1">
    <source>
        <dbReference type="SAM" id="Phobius"/>
    </source>
</evidence>
<name>A0A2M7W4A2_9BACT</name>
<dbReference type="PANTHER" id="PTHR37938:SF1">
    <property type="entry name" value="BLL0215 PROTEIN"/>
    <property type="match status" value="1"/>
</dbReference>
<evidence type="ECO:0000259" key="2">
    <source>
        <dbReference type="Pfam" id="PF03703"/>
    </source>
</evidence>
<dbReference type="InterPro" id="IPR005182">
    <property type="entry name" value="YdbS-like_PH"/>
</dbReference>
<dbReference type="PANTHER" id="PTHR37938">
    <property type="entry name" value="BLL0215 PROTEIN"/>
    <property type="match status" value="1"/>
</dbReference>
<dbReference type="AlphaFoldDB" id="A0A2M7W4A2"/>
<sequence length="189" mass="21813">MDENKVEDFTFEGQEEDEIVLLLIHQHPLTFTKESAILIASILILVIIFYLQSGLGGIFSYVFILLLLINGYLMLRRYIIWRNSVYVITDKRLIAVEQNSFFRRITIEANLDKVQNVAHEINGFWQTIFNFGNVIIQTGGYSKKNMLLEQVHHPLAIQQKIMKIASQYGGAPLKIDLNRDVKENESVVK</sequence>
<feature type="transmembrane region" description="Helical" evidence="1">
    <location>
        <begin position="35"/>
        <end position="52"/>
    </location>
</feature>
<feature type="domain" description="YdbS-like PH" evidence="2">
    <location>
        <begin position="81"/>
        <end position="150"/>
    </location>
</feature>
<dbReference type="EMBL" id="PFQF01000027">
    <property type="protein sequence ID" value="PJA20473.1"/>
    <property type="molecule type" value="Genomic_DNA"/>
</dbReference>
<evidence type="ECO:0000313" key="4">
    <source>
        <dbReference type="Proteomes" id="UP000230137"/>
    </source>
</evidence>
<feature type="transmembrane region" description="Helical" evidence="1">
    <location>
        <begin position="58"/>
        <end position="75"/>
    </location>
</feature>
<accession>A0A2M7W4A2</accession>
<dbReference type="Proteomes" id="UP000230137">
    <property type="component" value="Unassembled WGS sequence"/>
</dbReference>
<protein>
    <recommendedName>
        <fullName evidence="2">YdbS-like PH domain-containing protein</fullName>
    </recommendedName>
</protein>
<evidence type="ECO:0000313" key="3">
    <source>
        <dbReference type="EMBL" id="PJA20473.1"/>
    </source>
</evidence>